<dbReference type="PANTHER" id="PTHR11923:SF93">
    <property type="entry name" value="GH07959P-RELATED"/>
    <property type="match status" value="1"/>
</dbReference>
<dbReference type="PRINTS" id="PR01609">
    <property type="entry name" value="CD36FAMILY"/>
</dbReference>
<keyword evidence="6 11" id="KW-0472">Membrane</keyword>
<evidence type="ECO:0000256" key="5">
    <source>
        <dbReference type="ARBA" id="ARBA00022989"/>
    </source>
</evidence>
<evidence type="ECO:0000256" key="6">
    <source>
        <dbReference type="ARBA" id="ARBA00023136"/>
    </source>
</evidence>
<evidence type="ECO:0000256" key="7">
    <source>
        <dbReference type="ARBA" id="ARBA00023157"/>
    </source>
</evidence>
<protein>
    <recommendedName>
        <fullName evidence="14">Protein croquemort-like</fullName>
    </recommendedName>
</protein>
<feature type="disulfide bond" evidence="10">
    <location>
        <begin position="290"/>
        <end position="345"/>
    </location>
</feature>
<proteinExistence type="inferred from homology"/>
<dbReference type="EMBL" id="JARQZJ010000039">
    <property type="protein sequence ID" value="KAK9876972.1"/>
    <property type="molecule type" value="Genomic_DNA"/>
</dbReference>
<gene>
    <name evidence="12" type="ORF">WA026_016003</name>
</gene>
<organism evidence="12 13">
    <name type="scientific">Henosepilachna vigintioctopunctata</name>
    <dbReference type="NCBI Taxonomy" id="420089"/>
    <lineage>
        <taxon>Eukaryota</taxon>
        <taxon>Metazoa</taxon>
        <taxon>Ecdysozoa</taxon>
        <taxon>Arthropoda</taxon>
        <taxon>Hexapoda</taxon>
        <taxon>Insecta</taxon>
        <taxon>Pterygota</taxon>
        <taxon>Neoptera</taxon>
        <taxon>Endopterygota</taxon>
        <taxon>Coleoptera</taxon>
        <taxon>Polyphaga</taxon>
        <taxon>Cucujiformia</taxon>
        <taxon>Coccinelloidea</taxon>
        <taxon>Coccinellidae</taxon>
        <taxon>Epilachninae</taxon>
        <taxon>Epilachnini</taxon>
        <taxon>Henosepilachna</taxon>
    </lineage>
</organism>
<keyword evidence="13" id="KW-1185">Reference proteome</keyword>
<dbReference type="GO" id="GO:0005044">
    <property type="term" value="F:scavenger receptor activity"/>
    <property type="evidence" value="ECO:0007669"/>
    <property type="project" value="TreeGrafter"/>
</dbReference>
<evidence type="ECO:0000256" key="4">
    <source>
        <dbReference type="ARBA" id="ARBA00022692"/>
    </source>
</evidence>
<feature type="transmembrane region" description="Helical" evidence="11">
    <location>
        <begin position="21"/>
        <end position="44"/>
    </location>
</feature>
<dbReference type="Pfam" id="PF01130">
    <property type="entry name" value="CD36"/>
    <property type="match status" value="1"/>
</dbReference>
<dbReference type="Proteomes" id="UP001431783">
    <property type="component" value="Unassembled WGS sequence"/>
</dbReference>
<feature type="disulfide bond" evidence="10">
    <location>
        <begin position="262"/>
        <end position="328"/>
    </location>
</feature>
<keyword evidence="8" id="KW-0675">Receptor</keyword>
<evidence type="ECO:0000256" key="3">
    <source>
        <dbReference type="ARBA" id="ARBA00022475"/>
    </source>
</evidence>
<evidence type="ECO:0000256" key="11">
    <source>
        <dbReference type="SAM" id="Phobius"/>
    </source>
</evidence>
<comment type="subcellular location">
    <subcellularLocation>
        <location evidence="1">Cell membrane</location>
        <topology evidence="1">Multi-pass membrane protein</topology>
    </subcellularLocation>
</comment>
<keyword evidence="7 10" id="KW-1015">Disulfide bond</keyword>
<dbReference type="PRINTS" id="PR01610">
    <property type="entry name" value="CD36ANTIGEN"/>
</dbReference>
<accession>A0AAW1TZJ1</accession>
<keyword evidence="4 11" id="KW-0812">Transmembrane</keyword>
<dbReference type="GO" id="GO:0005737">
    <property type="term" value="C:cytoplasm"/>
    <property type="evidence" value="ECO:0007669"/>
    <property type="project" value="TreeGrafter"/>
</dbReference>
<feature type="transmembrane region" description="Helical" evidence="11">
    <location>
        <begin position="452"/>
        <end position="475"/>
    </location>
</feature>
<evidence type="ECO:0000256" key="2">
    <source>
        <dbReference type="ARBA" id="ARBA00010532"/>
    </source>
</evidence>
<evidence type="ECO:0000256" key="9">
    <source>
        <dbReference type="ARBA" id="ARBA00023180"/>
    </source>
</evidence>
<evidence type="ECO:0008006" key="14">
    <source>
        <dbReference type="Google" id="ProtNLM"/>
    </source>
</evidence>
<dbReference type="InterPro" id="IPR005428">
    <property type="entry name" value="CD36/SCARB1/SNMP1"/>
</dbReference>
<keyword evidence="9" id="KW-0325">Glycoprotein</keyword>
<keyword evidence="3" id="KW-1003">Cell membrane</keyword>
<name>A0AAW1TZJ1_9CUCU</name>
<evidence type="ECO:0000256" key="8">
    <source>
        <dbReference type="ARBA" id="ARBA00023170"/>
    </source>
</evidence>
<dbReference type="InterPro" id="IPR002159">
    <property type="entry name" value="CD36_fam"/>
</dbReference>
<sequence>MICSVVGVKNRNVTMKKRRKIHIQIIFLILGLNLSLLGILLLVFTEQIHDGIIKTAMKFREGSTSYNAWLTNNPPLDMDVYLFNWTNPDKITTPNIKPKFERLGPYLFKECREKINITWNDNNTVSYMHKKLYHFDNERSARPLEDLITTVNAVPLTISNKVRYDGFITKTIVSTTLSALSSINVTVPAGKLLFDGFDDSILGILNLASFGEIKDKFGLFYGTNGSQGKDGYYNMYYETDEKFGGISSWNFKNTSSFYEDHCSDIKGSAGEFYPLNRKKDKIIVYSSELCRYAVMEFVEEVTVKGIKGYKYTGDNIFDNGTSRPENKCFCNGECIPSGVFNVSKCRQGSPTFLSFPNFYNADPYYIDLIEGVTPDKERDEFYIVLEPKSGIVIELAARMQVNMLLQPIEDISLFDNVPRVFIPIFYFDQKVSIKDHLVTSIKLVQNFPEICMTASISILVIGLLGIIGLAINFFFDCKFSRGHPQHPIEQVKTPAIIEELTLNLSKKIEK</sequence>
<dbReference type="PANTHER" id="PTHR11923">
    <property type="entry name" value="SCAVENGER RECEPTOR CLASS B TYPE-1 SR-B1"/>
    <property type="match status" value="1"/>
</dbReference>
<feature type="disulfide bond" evidence="10">
    <location>
        <begin position="330"/>
        <end position="334"/>
    </location>
</feature>
<evidence type="ECO:0000313" key="13">
    <source>
        <dbReference type="Proteomes" id="UP001431783"/>
    </source>
</evidence>
<dbReference type="AlphaFoldDB" id="A0AAW1TZJ1"/>
<dbReference type="GO" id="GO:0005886">
    <property type="term" value="C:plasma membrane"/>
    <property type="evidence" value="ECO:0007669"/>
    <property type="project" value="UniProtKB-SubCell"/>
</dbReference>
<comment type="caution">
    <text evidence="12">The sequence shown here is derived from an EMBL/GenBank/DDBJ whole genome shotgun (WGS) entry which is preliminary data.</text>
</comment>
<keyword evidence="5 11" id="KW-1133">Transmembrane helix</keyword>
<reference evidence="12 13" key="1">
    <citation type="submission" date="2023-03" db="EMBL/GenBank/DDBJ databases">
        <title>Genome insight into feeding habits of ladybird beetles.</title>
        <authorList>
            <person name="Li H.-S."/>
            <person name="Huang Y.-H."/>
            <person name="Pang H."/>
        </authorList>
    </citation>
    <scope>NUCLEOTIDE SEQUENCE [LARGE SCALE GENOMIC DNA]</scope>
    <source>
        <strain evidence="12">SYSU_2023b</strain>
        <tissue evidence="12">Whole body</tissue>
    </source>
</reference>
<evidence type="ECO:0000256" key="10">
    <source>
        <dbReference type="PIRSR" id="PIRSR605428-52"/>
    </source>
</evidence>
<evidence type="ECO:0000313" key="12">
    <source>
        <dbReference type="EMBL" id="KAK9876972.1"/>
    </source>
</evidence>
<evidence type="ECO:0000256" key="1">
    <source>
        <dbReference type="ARBA" id="ARBA00004651"/>
    </source>
</evidence>
<comment type="similarity">
    <text evidence="2">Belongs to the CD36 family.</text>
</comment>